<organism evidence="1 2">
    <name type="scientific">Candidatus Accumulibacter vicinus</name>
    <dbReference type="NCBI Taxonomy" id="2954382"/>
    <lineage>
        <taxon>Bacteria</taxon>
        <taxon>Pseudomonadati</taxon>
        <taxon>Pseudomonadota</taxon>
        <taxon>Betaproteobacteria</taxon>
        <taxon>Candidatus Accumulibacter</taxon>
    </lineage>
</organism>
<dbReference type="Proteomes" id="UP000019812">
    <property type="component" value="Unassembled WGS sequence"/>
</dbReference>
<name>A0A084XVX9_9PROT</name>
<comment type="caution">
    <text evidence="1">The sequence shown here is derived from an EMBL/GenBank/DDBJ whole genome shotgun (WGS) entry which is preliminary data.</text>
</comment>
<reference evidence="1 2" key="1">
    <citation type="submission" date="2014-07" db="EMBL/GenBank/DDBJ databases">
        <title>Expanding our view of genomic diversity in Candidatus Accumulibacter clades.</title>
        <authorList>
            <person name="Skennerton C.T."/>
            <person name="Barr J.J."/>
            <person name="Slater F.R."/>
            <person name="Bond P.L."/>
            <person name="Tyson G.W."/>
        </authorList>
    </citation>
    <scope>NUCLEOTIDE SEQUENCE [LARGE SCALE GENOMIC DNA]</scope>
    <source>
        <strain evidence="2">SK-01</strain>
    </source>
</reference>
<evidence type="ECO:0000313" key="2">
    <source>
        <dbReference type="Proteomes" id="UP000019812"/>
    </source>
</evidence>
<gene>
    <name evidence="1" type="ORF">CAPSK01_004144</name>
</gene>
<protein>
    <submittedName>
        <fullName evidence="1">Uncharacterized protein</fullName>
    </submittedName>
</protein>
<dbReference type="EMBL" id="JDSS02000041">
    <property type="protein sequence ID" value="KFB66623.1"/>
    <property type="molecule type" value="Genomic_DNA"/>
</dbReference>
<accession>A0A084XVX9</accession>
<evidence type="ECO:0000313" key="1">
    <source>
        <dbReference type="EMBL" id="KFB66623.1"/>
    </source>
</evidence>
<sequence length="176" mass="19218">MTIGWSLWGLASGCTGGCSTEFAGLFPNSLEEIPLSLKRLFPCLLLPLLVACSDQRASFEIASRQHSLTLIRVQNFFWEKTARYAIVAARMPDCMRRHEMGPGGTESKVEVYAPGNDAWILKQGKRMFVVETRSCEGFAKLDGEPEGGMGPLQGTFQMRSGTLAFVAAPRDAPAAQ</sequence>
<proteinExistence type="predicted"/>
<dbReference type="STRING" id="1457154.CAPSK01_004144"/>
<dbReference type="AlphaFoldDB" id="A0A084XVX9"/>